<proteinExistence type="predicted"/>
<reference evidence="1 2" key="1">
    <citation type="journal article" date="2009" name="PLoS Genet.">
        <title>The genome of Nectria haematococca: contribution of supernumerary chromosomes to gene expansion.</title>
        <authorList>
            <person name="Coleman J.J."/>
            <person name="Rounsley S.D."/>
            <person name="Rodriguez-Carres M."/>
            <person name="Kuo A."/>
            <person name="Wasmann C.C."/>
            <person name="Grimwood J."/>
            <person name="Schmutz J."/>
            <person name="Taga M."/>
            <person name="White G.J."/>
            <person name="Zhou S."/>
            <person name="Schwartz D.C."/>
            <person name="Freitag M."/>
            <person name="Ma L.J."/>
            <person name="Danchin E.G."/>
            <person name="Henrissat B."/>
            <person name="Coutinho P.M."/>
            <person name="Nelson D.R."/>
            <person name="Straney D."/>
            <person name="Napoli C.A."/>
            <person name="Barker B.M."/>
            <person name="Gribskov M."/>
            <person name="Rep M."/>
            <person name="Kroken S."/>
            <person name="Molnar I."/>
            <person name="Rensing C."/>
            <person name="Kennell J.C."/>
            <person name="Zamora J."/>
            <person name="Farman M.L."/>
            <person name="Selker E.U."/>
            <person name="Salamov A."/>
            <person name="Shapiro H."/>
            <person name="Pangilinan J."/>
            <person name="Lindquist E."/>
            <person name="Lamers C."/>
            <person name="Grigoriev I.V."/>
            <person name="Geiser D.M."/>
            <person name="Covert S.F."/>
            <person name="Temporini E."/>
            <person name="Vanetten H.D."/>
        </authorList>
    </citation>
    <scope>NUCLEOTIDE SEQUENCE [LARGE SCALE GENOMIC DNA]</scope>
    <source>
        <strain evidence="2">ATCC MYA-4622 / CBS 123669 / FGSC 9596 / NRRL 45880 / 77-13-4</strain>
    </source>
</reference>
<name>C7ZEW9_FUSV7</name>
<protein>
    <submittedName>
        <fullName evidence="1">Uncharacterized protein</fullName>
    </submittedName>
</protein>
<dbReference type="EMBL" id="GG698922">
    <property type="protein sequence ID" value="EEU37378.1"/>
    <property type="molecule type" value="Genomic_DNA"/>
</dbReference>
<dbReference type="STRING" id="660122.C7ZEW9"/>
<dbReference type="HOGENOM" id="CLU_030655_0_0_1"/>
<dbReference type="AlphaFoldDB" id="C7ZEW9"/>
<dbReference type="OrthoDB" id="3257981at2759"/>
<dbReference type="Pfam" id="PF15474">
    <property type="entry name" value="MU117"/>
    <property type="match status" value="1"/>
</dbReference>
<sequence>MVRARRSRGAIATAALAGIATAVQLGHAFPFLTERQEPEWKMIDCSHPGVINAEDASDWRWDQVKASQAWDDVVEGWALNRTERPDSNFPFPRSVSNFFNGPEGMDCHKLIEANGCHGGSNLQCHDTNHPAGYFILNSFRNLEAFLWNLHSALSEAHESIDGKVGTLSSTFAPVKPLDQSFNIIMNFVLMGWGVAAAPGWNVFFRNLPVVSTSEIHGSIKDLTNDMVKTSLTMAKDLTGQREPALATQSEVSKQVTDIVELWKDTIVQFAEKLYDGEDENVQRLGRIISGGKMMSDETVIPTVTELRKSVSRSLYSQLIPISWKLSQQDINPFIMDLGKTCDERIDDKAFCFENRLYELRSVNGLEENCDGSTTGNTAGSTPGWVACPLPEPPGVGALGSDEWGGITTEDIVIGSLNTWKSNGQRNVEGPKDIGQLSDDELDSIATDIRANGVFTLPVCGEEEARNGYRDGNSGSSYSFPCGTEYKDPRYKSLSSDEFKCEGSGMCPSAVNFVRNCDRAVNDELIRTDDLTYGIDANKDERPSGGHSGNCKVFLEGHIDCLRSGNDIWYDYQDIREKGGCERCGKKFWGPNNSCVTVVNYGL</sequence>
<dbReference type="GeneID" id="9665196"/>
<dbReference type="InterPro" id="IPR029167">
    <property type="entry name" value="Mug117"/>
</dbReference>
<dbReference type="KEGG" id="nhe:NECHADRAFT_86325"/>
<dbReference type="RefSeq" id="XP_003043091.1">
    <property type="nucleotide sequence ID" value="XM_003043045.1"/>
</dbReference>
<dbReference type="VEuPathDB" id="FungiDB:NECHADRAFT_86325"/>
<dbReference type="eggNOG" id="ENOG502R7K3">
    <property type="taxonomic scope" value="Eukaryota"/>
</dbReference>
<gene>
    <name evidence="1" type="ORF">NECHADRAFT_86325</name>
</gene>
<organism evidence="1 2">
    <name type="scientific">Fusarium vanettenii (strain ATCC MYA-4622 / CBS 123669 / FGSC 9596 / NRRL 45880 / 77-13-4)</name>
    <name type="common">Fusarium solani subsp. pisi</name>
    <dbReference type="NCBI Taxonomy" id="660122"/>
    <lineage>
        <taxon>Eukaryota</taxon>
        <taxon>Fungi</taxon>
        <taxon>Dikarya</taxon>
        <taxon>Ascomycota</taxon>
        <taxon>Pezizomycotina</taxon>
        <taxon>Sordariomycetes</taxon>
        <taxon>Hypocreomycetidae</taxon>
        <taxon>Hypocreales</taxon>
        <taxon>Nectriaceae</taxon>
        <taxon>Fusarium</taxon>
        <taxon>Fusarium solani species complex</taxon>
        <taxon>Fusarium vanettenii</taxon>
    </lineage>
</organism>
<accession>C7ZEW9</accession>
<evidence type="ECO:0000313" key="2">
    <source>
        <dbReference type="Proteomes" id="UP000005206"/>
    </source>
</evidence>
<dbReference type="InParanoid" id="C7ZEW9"/>
<dbReference type="OMA" id="YGGPEGW"/>
<evidence type="ECO:0000313" key="1">
    <source>
        <dbReference type="EMBL" id="EEU37378.1"/>
    </source>
</evidence>
<keyword evidence="2" id="KW-1185">Reference proteome</keyword>
<dbReference type="Proteomes" id="UP000005206">
    <property type="component" value="Chromosome 11"/>
</dbReference>